<feature type="domain" description="Hemolytic toxin N-terminal" evidence="2">
    <location>
        <begin position="7"/>
        <end position="176"/>
    </location>
</feature>
<keyword evidence="4" id="KW-1185">Reference proteome</keyword>
<dbReference type="InterPro" id="IPR035992">
    <property type="entry name" value="Ricin_B-like_lectins"/>
</dbReference>
<dbReference type="Gene3D" id="3.30.110.130">
    <property type="entry name" value="Hemolytic toxin, N-terminal domain"/>
    <property type="match status" value="1"/>
</dbReference>
<keyword evidence="1" id="KW-0732">Signal</keyword>
<dbReference type="InterPro" id="IPR043080">
    <property type="entry name" value="Hemolysin_N_sf"/>
</dbReference>
<comment type="caution">
    <text evidence="3">The sequence shown here is derived from an EMBL/GenBank/DDBJ whole genome shotgun (WGS) entry which is preliminary data.</text>
</comment>
<reference evidence="3 4" key="1">
    <citation type="submission" date="2021-04" db="EMBL/GenBank/DDBJ databases">
        <title>Draft Genome of Aeromonas popoffii ID682, isolated from a natural water source in Idaho.</title>
        <authorList>
            <person name="Testerman T."/>
            <person name="Graf J."/>
        </authorList>
    </citation>
    <scope>NUCLEOTIDE SEQUENCE [LARGE SCALE GENOMIC DNA]</scope>
    <source>
        <strain evidence="3 4">ID682</strain>
    </source>
</reference>
<gene>
    <name evidence="3" type="ORF">KAT72_00435</name>
</gene>
<organism evidence="3 4">
    <name type="scientific">Aeromonas popoffii</name>
    <dbReference type="NCBI Taxonomy" id="70856"/>
    <lineage>
        <taxon>Bacteria</taxon>
        <taxon>Pseudomonadati</taxon>
        <taxon>Pseudomonadota</taxon>
        <taxon>Gammaproteobacteria</taxon>
        <taxon>Aeromonadales</taxon>
        <taxon>Aeromonadaceae</taxon>
        <taxon>Aeromonas</taxon>
    </lineage>
</organism>
<dbReference type="InterPro" id="IPR044883">
    <property type="entry name" value="Hemolysin_pre-stem_dom_sf"/>
</dbReference>
<sequence length="613" mass="68996">MKKTKIAILLITLTSLSTPTLALETMSSFATRANIDTDNVNYINFNKKLIESRKNNDRHTPSYNEIIQKTLEGGEVFLFDFSDIKKKGDIEVAKEKFRKTIPISFDENAIVVSRHNGKVMLTPIDTDKAEQIHDTLYKIEQLSDLSDISPATNFSYQGEFNQQIPMIEYYLNLNNSSVIQNSTCGVNWDGSTISTCKDRDIDLIFLVSLASSEKSGMSNNGKFVRVSIGKETQGRGITLNHEAIRTIKNKEKYSSTEFMSAPIIETATFTVKSDKNSPSKARARIFNSFPENINPESSISQGNKVTYNATLSVTAKQPTLTTSVTSEQSRNVTITSREYAVSKRLLNDPSGSDEAIFSWERKQFNNAKDNMRWYGAQNSLNRKDPLMYDNISQMSYENFMPSFDVTFVNDEKGKAGTGTFNIEAVITPKVFKAYGDVICSTTPICRTKFRGESIQAPQLKANISFKVDWDNPVFIGQWPVNLQLGGVSSKCTSIIENNNSPTFTFETCDINNNMKQGFFMDKFGRLQSISAIGYCLERTSDDISKHGVSMGLCNDNMKLEQHWVWDGDNLINQLYKEQVFVNISNNDVILAKDKPQGSNPISYSRFLELFTPM</sequence>
<accession>A0ABS5GK91</accession>
<dbReference type="Gene3D" id="2.70.240.20">
    <property type="entry name" value="Leukocidin/Hemolysin toxin, cytolysin domain"/>
    <property type="match status" value="1"/>
</dbReference>
<protein>
    <recommendedName>
        <fullName evidence="2">Hemolytic toxin N-terminal domain-containing protein</fullName>
    </recommendedName>
</protein>
<dbReference type="PROSITE" id="PS50231">
    <property type="entry name" value="RICIN_B_LECTIN"/>
    <property type="match status" value="1"/>
</dbReference>
<name>A0ABS5GK91_9GAMM</name>
<dbReference type="InterPro" id="IPR022220">
    <property type="entry name" value="Hemolysin_N"/>
</dbReference>
<evidence type="ECO:0000313" key="3">
    <source>
        <dbReference type="EMBL" id="MBR7627541.1"/>
    </source>
</evidence>
<evidence type="ECO:0000259" key="2">
    <source>
        <dbReference type="Pfam" id="PF12563"/>
    </source>
</evidence>
<proteinExistence type="predicted"/>
<dbReference type="RefSeq" id="WP_212512382.1">
    <property type="nucleotide sequence ID" value="NZ_CAWQDX010000041.1"/>
</dbReference>
<dbReference type="Proteomes" id="UP000675653">
    <property type="component" value="Unassembled WGS sequence"/>
</dbReference>
<dbReference type="Gene3D" id="6.20.40.20">
    <property type="entry name" value="Leukocidin/Hemolysin toxin, pre-stem domain"/>
    <property type="match status" value="1"/>
</dbReference>
<dbReference type="SUPFAM" id="SSF50370">
    <property type="entry name" value="Ricin B-like lectins"/>
    <property type="match status" value="1"/>
</dbReference>
<feature type="signal peptide" evidence="1">
    <location>
        <begin position="1"/>
        <end position="22"/>
    </location>
</feature>
<evidence type="ECO:0000256" key="1">
    <source>
        <dbReference type="SAM" id="SignalP"/>
    </source>
</evidence>
<dbReference type="EMBL" id="JAGRZL010000002">
    <property type="protein sequence ID" value="MBR7627541.1"/>
    <property type="molecule type" value="Genomic_DNA"/>
</dbReference>
<feature type="chain" id="PRO_5045559873" description="Hemolytic toxin N-terminal domain-containing protein" evidence="1">
    <location>
        <begin position="23"/>
        <end position="613"/>
    </location>
</feature>
<dbReference type="Pfam" id="PF12563">
    <property type="entry name" value="Hemolysin_N"/>
    <property type="match status" value="1"/>
</dbReference>
<evidence type="ECO:0000313" key="4">
    <source>
        <dbReference type="Proteomes" id="UP000675653"/>
    </source>
</evidence>